<dbReference type="EMBL" id="RAWB01000250">
    <property type="protein sequence ID" value="RKH55507.1"/>
    <property type="molecule type" value="Genomic_DNA"/>
</dbReference>
<dbReference type="AlphaFoldDB" id="A0A3A8PGN6"/>
<reference evidence="2" key="1">
    <citation type="submission" date="2018-09" db="EMBL/GenBank/DDBJ databases">
        <authorList>
            <person name="Livingstone P.G."/>
            <person name="Whitworth D.E."/>
        </authorList>
    </citation>
    <scope>NUCLEOTIDE SEQUENCE [LARGE SCALE GENOMIC DNA]</scope>
    <source>
        <strain evidence="2">CA051B</strain>
    </source>
</reference>
<dbReference type="Proteomes" id="UP000272888">
    <property type="component" value="Unassembled WGS sequence"/>
</dbReference>
<dbReference type="InterPro" id="IPR016039">
    <property type="entry name" value="Thiolase-like"/>
</dbReference>
<evidence type="ECO:0000313" key="2">
    <source>
        <dbReference type="Proteomes" id="UP000272888"/>
    </source>
</evidence>
<organism evidence="1 2">
    <name type="scientific">Corallococcus llansteffanensis</name>
    <dbReference type="NCBI Taxonomy" id="2316731"/>
    <lineage>
        <taxon>Bacteria</taxon>
        <taxon>Pseudomonadati</taxon>
        <taxon>Myxococcota</taxon>
        <taxon>Myxococcia</taxon>
        <taxon>Myxococcales</taxon>
        <taxon>Cystobacterineae</taxon>
        <taxon>Myxococcaceae</taxon>
        <taxon>Corallococcus</taxon>
    </lineage>
</organism>
<comment type="caution">
    <text evidence="1">The sequence shown here is derived from an EMBL/GenBank/DDBJ whole genome shotgun (WGS) entry which is preliminary data.</text>
</comment>
<protein>
    <recommendedName>
        <fullName evidence="3">Beta-ketoacyl synthase N-terminal domain-containing protein</fullName>
    </recommendedName>
</protein>
<dbReference type="Gene3D" id="3.40.47.10">
    <property type="match status" value="1"/>
</dbReference>
<gene>
    <name evidence="1" type="ORF">D7V93_22715</name>
</gene>
<dbReference type="SUPFAM" id="SSF53901">
    <property type="entry name" value="Thiolase-like"/>
    <property type="match status" value="2"/>
</dbReference>
<name>A0A3A8PGN6_9BACT</name>
<evidence type="ECO:0000313" key="1">
    <source>
        <dbReference type="EMBL" id="RKH55507.1"/>
    </source>
</evidence>
<evidence type="ECO:0008006" key="3">
    <source>
        <dbReference type="Google" id="ProtNLM"/>
    </source>
</evidence>
<accession>A0A3A8PGN6</accession>
<proteinExistence type="predicted"/>
<sequence length="366" mass="38660">MAVSSMGLVTSVGRSAQAACAAIRAGISRPRRCSYYTSLDSETQDTLPITSHPIRAYTEGFGGAGLWMRLARGALTDLLGDPGLPPTSDVGFWRRTGLLAVTASPEGERFQMEEGGQRSLEEAFLHPLLERLALPLERQHSRLSGVDHAGTALALQGAWRLLSQGACERVLLVAVDSYLDPLTLQWLDGAERLKAGDVPSGLSPGEAGVCLLLEKEDSARRRGAAPLAFVTAVATGREPHSYLRGEVSTGAGLARCVREALETAGLPQPYEGDVFSDLSGETWRAQEWGSAVVRLSEQLGSPRLHLPCVSVGDVGAASGALGLCLATHTLQRGHTRQGSALVLSSSVEGDVGCMVLSNASSRPPER</sequence>
<keyword evidence="2" id="KW-1185">Reference proteome</keyword>
<dbReference type="GO" id="GO:0016746">
    <property type="term" value="F:acyltransferase activity"/>
    <property type="evidence" value="ECO:0007669"/>
    <property type="project" value="InterPro"/>
</dbReference>